<gene>
    <name evidence="2" type="ORF">BIU88_08200</name>
</gene>
<keyword evidence="1" id="KW-0812">Transmembrane</keyword>
<proteinExistence type="predicted"/>
<organism evidence="2 3">
    <name type="scientific">Chlorobaculum limnaeum</name>
    <dbReference type="NCBI Taxonomy" id="274537"/>
    <lineage>
        <taxon>Bacteria</taxon>
        <taxon>Pseudomonadati</taxon>
        <taxon>Chlorobiota</taxon>
        <taxon>Chlorobiia</taxon>
        <taxon>Chlorobiales</taxon>
        <taxon>Chlorobiaceae</taxon>
        <taxon>Chlorobaculum</taxon>
    </lineage>
</organism>
<accession>A0A1D8CYZ5</accession>
<dbReference type="EMBL" id="CP017305">
    <property type="protein sequence ID" value="AOS84116.1"/>
    <property type="molecule type" value="Genomic_DNA"/>
</dbReference>
<dbReference type="AlphaFoldDB" id="A0A1D8CYZ5"/>
<feature type="transmembrane region" description="Helical" evidence="1">
    <location>
        <begin position="122"/>
        <end position="140"/>
    </location>
</feature>
<keyword evidence="1" id="KW-0472">Membrane</keyword>
<evidence type="ECO:0008006" key="4">
    <source>
        <dbReference type="Google" id="ProtNLM"/>
    </source>
</evidence>
<sequence>MGVKWLLAALISVLFRPDAFWRDARGLLREVNAMKEYAAPVIALAQFVKLPFVAVPRMAMLLAVIGFTVDVAVLWLLSGALVSLAGSGRSGTIRQDIMTVLCFSLTPTWLAEPFGFAGAWRWLVMAAALVHALFIARIGMQTMLASEIPEIEAFAGKSALLIATAAMISFLLQSGLIRFFTSF</sequence>
<dbReference type="Proteomes" id="UP000095185">
    <property type="component" value="Chromosome"/>
</dbReference>
<feature type="transmembrane region" description="Helical" evidence="1">
    <location>
        <begin position="160"/>
        <end position="180"/>
    </location>
</feature>
<evidence type="ECO:0000256" key="1">
    <source>
        <dbReference type="SAM" id="Phobius"/>
    </source>
</evidence>
<protein>
    <recommendedName>
        <fullName evidence="4">Yip1 domain-containing protein</fullName>
    </recommendedName>
</protein>
<dbReference type="OrthoDB" id="597782at2"/>
<evidence type="ECO:0000313" key="2">
    <source>
        <dbReference type="EMBL" id="AOS84116.1"/>
    </source>
</evidence>
<feature type="transmembrane region" description="Helical" evidence="1">
    <location>
        <begin position="59"/>
        <end position="85"/>
    </location>
</feature>
<dbReference type="KEGG" id="clz:BIU88_08200"/>
<evidence type="ECO:0000313" key="3">
    <source>
        <dbReference type="Proteomes" id="UP000095185"/>
    </source>
</evidence>
<keyword evidence="3" id="KW-1185">Reference proteome</keyword>
<dbReference type="RefSeq" id="WP_069810309.1">
    <property type="nucleotide sequence ID" value="NZ_CP017305.1"/>
</dbReference>
<reference evidence="2" key="1">
    <citation type="submission" date="2016-09" db="EMBL/GenBank/DDBJ databases">
        <title>Genome sequence of Chlorobaculum limnaeum.</title>
        <authorList>
            <person name="Liu Z."/>
            <person name="Tank M."/>
            <person name="Bryant D.A."/>
        </authorList>
    </citation>
    <scope>NUCLEOTIDE SEQUENCE [LARGE SCALE GENOMIC DNA]</scope>
    <source>
        <strain evidence="2">DSM 1677</strain>
    </source>
</reference>
<keyword evidence="1" id="KW-1133">Transmembrane helix</keyword>
<name>A0A1D8CYZ5_CHLLM</name>
<dbReference type="STRING" id="274537.BIU88_08200"/>